<dbReference type="HOGENOM" id="CLU_2809641_0_0_5"/>
<proteinExistence type="predicted"/>
<protein>
    <submittedName>
        <fullName evidence="1">Uncharacterized protein</fullName>
    </submittedName>
</protein>
<gene>
    <name evidence="1" type="ordered locus">Rpdx1_0012</name>
</gene>
<dbReference type="AlphaFoldDB" id="E6VE44"/>
<dbReference type="EMBL" id="CP002418">
    <property type="protein sequence ID" value="ADU41657.1"/>
    <property type="molecule type" value="Genomic_DNA"/>
</dbReference>
<evidence type="ECO:0000313" key="1">
    <source>
        <dbReference type="EMBL" id="ADU41657.1"/>
    </source>
</evidence>
<dbReference type="KEGG" id="rpx:Rpdx1_0012"/>
<dbReference type="STRING" id="652103.Rpdx1_0012"/>
<name>E6VE44_RHOPX</name>
<reference evidence="1" key="1">
    <citation type="submission" date="2010-12" db="EMBL/GenBank/DDBJ databases">
        <title>Complete sequence of Rhodopseudomonas palustris DX-1.</title>
        <authorList>
            <consortium name="US DOE Joint Genome Institute"/>
            <person name="Lucas S."/>
            <person name="Copeland A."/>
            <person name="Lapidus A."/>
            <person name="Cheng J.-F."/>
            <person name="Goodwin L."/>
            <person name="Pitluck S."/>
            <person name="Misra M."/>
            <person name="Chertkov O."/>
            <person name="Detter J.C."/>
            <person name="Han C."/>
            <person name="Tapia R."/>
            <person name="Land M."/>
            <person name="Hauser L."/>
            <person name="Kyrpides N."/>
            <person name="Ivanova N."/>
            <person name="Ovchinnikova G."/>
            <person name="Logan B."/>
            <person name="Oda Y."/>
            <person name="Harwood C."/>
            <person name="Woyke T."/>
        </authorList>
    </citation>
    <scope>NUCLEOTIDE SEQUENCE [LARGE SCALE GENOMIC DNA]</scope>
    <source>
        <strain evidence="1">DX-1</strain>
    </source>
</reference>
<organism evidence="1 2">
    <name type="scientific">Rhodopseudomonas palustris (strain DX-1)</name>
    <dbReference type="NCBI Taxonomy" id="652103"/>
    <lineage>
        <taxon>Bacteria</taxon>
        <taxon>Pseudomonadati</taxon>
        <taxon>Pseudomonadota</taxon>
        <taxon>Alphaproteobacteria</taxon>
        <taxon>Hyphomicrobiales</taxon>
        <taxon>Nitrobacteraceae</taxon>
        <taxon>Rhodopseudomonas</taxon>
    </lineage>
</organism>
<dbReference type="OrthoDB" id="8141272at2"/>
<accession>E6VE44</accession>
<dbReference type="Proteomes" id="UP000001402">
    <property type="component" value="Chromosome"/>
</dbReference>
<sequence>MAMLAYDDRPRITALSEAGARSAAGPAPDPAAAVSAAVDAPVEPDDEVQERWLQAQPWPRRWFARFYRALRKLQPAFPPMSCC</sequence>
<dbReference type="BioCyc" id="RPAL652103:RPDX1_RS00065-MONOMER"/>
<evidence type="ECO:0000313" key="2">
    <source>
        <dbReference type="Proteomes" id="UP000001402"/>
    </source>
</evidence>